<name>A0A559JTA0_9BACL</name>
<sequence>MILIALLVCMAITTVLMLKWKSDKPPVMATWVWDTTTLTKDKGQMLAFAEEQGVNVIFLHIDRESKDFEPYRDFVEEAHGLGIEVEALGGDPSWGLTGHLQEIDSFIRWMEDYHSAVGEQAEFDGIHMDIEPYLLKEWERDREDVVRQWMENVEYLVNRIRRDTSLRVSADLPFWIHKIPARANGNLGAWMIERLDCVVLMNYRNFAVGENGIIDNALPMIREGTRAGKPVIVGLETGPVKEGEHVTFKGKSISSLHRQMRLSHLSLRGHAGYRGFSIHDYKSWKEAAESGLHE</sequence>
<dbReference type="Proteomes" id="UP000316330">
    <property type="component" value="Unassembled WGS sequence"/>
</dbReference>
<evidence type="ECO:0000313" key="1">
    <source>
        <dbReference type="EMBL" id="TVY03106.1"/>
    </source>
</evidence>
<dbReference type="InterPro" id="IPR017853">
    <property type="entry name" value="GH"/>
</dbReference>
<accession>A0A559JTA0</accession>
<reference evidence="1 2" key="1">
    <citation type="submission" date="2019-07" db="EMBL/GenBank/DDBJ databases">
        <authorList>
            <person name="Kim J."/>
        </authorList>
    </citation>
    <scope>NUCLEOTIDE SEQUENCE [LARGE SCALE GENOMIC DNA]</scope>
    <source>
        <strain evidence="1 2">G13</strain>
    </source>
</reference>
<gene>
    <name evidence="1" type="ORF">FPZ45_04275</name>
</gene>
<keyword evidence="2" id="KW-1185">Reference proteome</keyword>
<dbReference type="RefSeq" id="WP_144698772.1">
    <property type="nucleotide sequence ID" value="NZ_VNJJ01000002.1"/>
</dbReference>
<dbReference type="OrthoDB" id="7054537at2"/>
<dbReference type="SUPFAM" id="SSF51445">
    <property type="entry name" value="(Trans)glycosidases"/>
    <property type="match status" value="1"/>
</dbReference>
<proteinExistence type="predicted"/>
<comment type="caution">
    <text evidence="1">The sequence shown here is derived from an EMBL/GenBank/DDBJ whole genome shotgun (WGS) entry which is preliminary data.</text>
</comment>
<evidence type="ECO:0000313" key="2">
    <source>
        <dbReference type="Proteomes" id="UP000316330"/>
    </source>
</evidence>
<dbReference type="AlphaFoldDB" id="A0A559JTA0"/>
<protein>
    <submittedName>
        <fullName evidence="1">Uncharacterized protein</fullName>
    </submittedName>
</protein>
<organism evidence="1 2">
    <name type="scientific">Cohnella terricola</name>
    <dbReference type="NCBI Taxonomy" id="1289167"/>
    <lineage>
        <taxon>Bacteria</taxon>
        <taxon>Bacillati</taxon>
        <taxon>Bacillota</taxon>
        <taxon>Bacilli</taxon>
        <taxon>Bacillales</taxon>
        <taxon>Paenibacillaceae</taxon>
        <taxon>Cohnella</taxon>
    </lineage>
</organism>
<dbReference type="EMBL" id="VNJJ01000002">
    <property type="protein sequence ID" value="TVY03106.1"/>
    <property type="molecule type" value="Genomic_DNA"/>
</dbReference>